<evidence type="ECO:0000313" key="7">
    <source>
        <dbReference type="Proteomes" id="UP000435177"/>
    </source>
</evidence>
<dbReference type="RefSeq" id="WP_155617785.1">
    <property type="nucleotide sequence ID" value="NZ_WOAA01000004.1"/>
</dbReference>
<name>A0ABW9SZC5_9BACL</name>
<evidence type="ECO:0000256" key="4">
    <source>
        <dbReference type="SAM" id="SignalP"/>
    </source>
</evidence>
<dbReference type="Pfam" id="PF14870">
    <property type="entry name" value="PSII_BNR"/>
    <property type="match status" value="1"/>
</dbReference>
<dbReference type="InterPro" id="IPR028203">
    <property type="entry name" value="PSII_CF48-like_dom"/>
</dbReference>
<evidence type="ECO:0000256" key="2">
    <source>
        <dbReference type="ARBA" id="ARBA00023276"/>
    </source>
</evidence>
<comment type="caution">
    <text evidence="6">The sequence shown here is derived from an EMBL/GenBank/DDBJ whole genome shotgun (WGS) entry which is preliminary data.</text>
</comment>
<evidence type="ECO:0000313" key="6">
    <source>
        <dbReference type="EMBL" id="MUG65817.1"/>
    </source>
</evidence>
<protein>
    <recommendedName>
        <fullName evidence="5">Photosynthesis system II assembly factor Ycf48/Hcf136-like domain-containing protein</fullName>
    </recommendedName>
</protein>
<dbReference type="Proteomes" id="UP000435177">
    <property type="component" value="Unassembled WGS sequence"/>
</dbReference>
<sequence length="429" mass="48281">MKARGFTFWIRIMTIIPILLSACSSEQAQPQPEPQPQSLEQTPPEAAEEGQTITIVTPETAQNPAEEKNQYQIHTRLTDFHLLNESTGIAWGLTNNALRLYLTEDYGVTWVDISPSENVKFTDKLEYGRDIVFPDKDHGWIIRNQRGGAGTVLLNTNDGGDTWSISSLPERGSVMAVAFASARLGWIMSSEKSFGYAQDKTLFQTDDNGRSWDKVMQNSDYPSANIPSTVMPQSGRVIGMDFSNANVGLATVKDTHLSRLYITRDGGQKWSSSAQVFNSTSLNRCEDITPGKPKFLGNRTDAYIPVTCYTEDRTSYFGYFTADSGKSWNLVPFERIGDMENGSIQPVFRRLYDGWKMTNGIVYHTTDMGKNWKPFPRDKLLTQNLGNYPRVVKLQFFSSKVGWLLIETHDQKRSRLMKSTDGGVTWQGI</sequence>
<feature type="region of interest" description="Disordered" evidence="3">
    <location>
        <begin position="26"/>
        <end position="49"/>
    </location>
</feature>
<dbReference type="EMBL" id="WOAA01000004">
    <property type="protein sequence ID" value="MUG65817.1"/>
    <property type="molecule type" value="Genomic_DNA"/>
</dbReference>
<dbReference type="Gene3D" id="2.130.10.10">
    <property type="entry name" value="YVTN repeat-like/Quinoprotein amine dehydrogenase"/>
    <property type="match status" value="2"/>
</dbReference>
<dbReference type="PANTHER" id="PTHR47199">
    <property type="entry name" value="PHOTOSYSTEM II STABILITY/ASSEMBLY FACTOR HCF136, CHLOROPLASTIC"/>
    <property type="match status" value="1"/>
</dbReference>
<dbReference type="PANTHER" id="PTHR47199:SF2">
    <property type="entry name" value="PHOTOSYSTEM II STABILITY_ASSEMBLY FACTOR HCF136, CHLOROPLASTIC"/>
    <property type="match status" value="1"/>
</dbReference>
<dbReference type="CDD" id="cd15482">
    <property type="entry name" value="Sialidase_non-viral"/>
    <property type="match status" value="1"/>
</dbReference>
<feature type="chain" id="PRO_5045735133" description="Photosynthesis system II assembly factor Ycf48/Hcf136-like domain-containing protein" evidence="4">
    <location>
        <begin position="29"/>
        <end position="429"/>
    </location>
</feature>
<organism evidence="6 7">
    <name type="scientific">Paenibacillus campinasensis</name>
    <dbReference type="NCBI Taxonomy" id="66347"/>
    <lineage>
        <taxon>Bacteria</taxon>
        <taxon>Bacillati</taxon>
        <taxon>Bacillota</taxon>
        <taxon>Bacilli</taxon>
        <taxon>Bacillales</taxon>
        <taxon>Paenibacillaceae</taxon>
        <taxon>Paenibacillus</taxon>
    </lineage>
</organism>
<keyword evidence="2" id="KW-0604">Photosystem II</keyword>
<keyword evidence="4" id="KW-0732">Signal</keyword>
<reference evidence="6 7" key="1">
    <citation type="submission" date="2019-11" db="EMBL/GenBank/DDBJ databases">
        <title>Draft genome sequences of five Paenibacillus species of dairy origin.</title>
        <authorList>
            <person name="Olajide A.M."/>
            <person name="Chen S."/>
            <person name="Lapointe G."/>
        </authorList>
    </citation>
    <scope>NUCLEOTIDE SEQUENCE [LARGE SCALE GENOMIC DNA]</scope>
    <source>
        <strain evidence="6 7">3CS1</strain>
    </source>
</reference>
<dbReference type="SUPFAM" id="SSF110296">
    <property type="entry name" value="Oligoxyloglucan reducing end-specific cellobiohydrolase"/>
    <property type="match status" value="1"/>
</dbReference>
<dbReference type="PROSITE" id="PS51257">
    <property type="entry name" value="PROKAR_LIPOPROTEIN"/>
    <property type="match status" value="1"/>
</dbReference>
<evidence type="ECO:0000256" key="1">
    <source>
        <dbReference type="ARBA" id="ARBA00022531"/>
    </source>
</evidence>
<gene>
    <name evidence="6" type="ORF">GNP94_07315</name>
</gene>
<evidence type="ECO:0000259" key="5">
    <source>
        <dbReference type="Pfam" id="PF14870"/>
    </source>
</evidence>
<accession>A0ABW9SZC5</accession>
<evidence type="ECO:0000256" key="3">
    <source>
        <dbReference type="SAM" id="MobiDB-lite"/>
    </source>
</evidence>
<dbReference type="InterPro" id="IPR015943">
    <property type="entry name" value="WD40/YVTN_repeat-like_dom_sf"/>
</dbReference>
<feature type="signal peptide" evidence="4">
    <location>
        <begin position="1"/>
        <end position="28"/>
    </location>
</feature>
<proteinExistence type="predicted"/>
<feature type="domain" description="Photosynthesis system II assembly factor Ycf48/Hcf136-like" evidence="5">
    <location>
        <begin position="129"/>
        <end position="273"/>
    </location>
</feature>
<keyword evidence="1" id="KW-0602">Photosynthesis</keyword>
<keyword evidence="7" id="KW-1185">Reference proteome</keyword>
<feature type="compositionally biased region" description="Low complexity" evidence="3">
    <location>
        <begin position="26"/>
        <end position="45"/>
    </location>
</feature>